<protein>
    <submittedName>
        <fullName evidence="1">Uncharacterized protein</fullName>
    </submittedName>
</protein>
<proteinExistence type="predicted"/>
<dbReference type="AlphaFoldDB" id="X1GME8"/>
<organism evidence="1">
    <name type="scientific">marine sediment metagenome</name>
    <dbReference type="NCBI Taxonomy" id="412755"/>
    <lineage>
        <taxon>unclassified sequences</taxon>
        <taxon>metagenomes</taxon>
        <taxon>ecological metagenomes</taxon>
    </lineage>
</organism>
<evidence type="ECO:0000313" key="1">
    <source>
        <dbReference type="EMBL" id="GAH59066.1"/>
    </source>
</evidence>
<gene>
    <name evidence="1" type="ORF">S03H2_32856</name>
</gene>
<comment type="caution">
    <text evidence="1">The sequence shown here is derived from an EMBL/GenBank/DDBJ whole genome shotgun (WGS) entry which is preliminary data.</text>
</comment>
<feature type="non-terminal residue" evidence="1">
    <location>
        <position position="1"/>
    </location>
</feature>
<name>X1GME8_9ZZZZ</name>
<reference evidence="1" key="1">
    <citation type="journal article" date="2014" name="Front. Microbiol.">
        <title>High frequency of phylogenetically diverse reductive dehalogenase-homologous genes in deep subseafloor sedimentary metagenomes.</title>
        <authorList>
            <person name="Kawai M."/>
            <person name="Futagami T."/>
            <person name="Toyoda A."/>
            <person name="Takaki Y."/>
            <person name="Nishi S."/>
            <person name="Hori S."/>
            <person name="Arai W."/>
            <person name="Tsubouchi T."/>
            <person name="Morono Y."/>
            <person name="Uchiyama I."/>
            <person name="Ito T."/>
            <person name="Fujiyama A."/>
            <person name="Inagaki F."/>
            <person name="Takami H."/>
        </authorList>
    </citation>
    <scope>NUCLEOTIDE SEQUENCE</scope>
    <source>
        <strain evidence="1">Expedition CK06-06</strain>
    </source>
</reference>
<dbReference type="EMBL" id="BARU01019974">
    <property type="protein sequence ID" value="GAH59066.1"/>
    <property type="molecule type" value="Genomic_DNA"/>
</dbReference>
<accession>X1GME8</accession>
<sequence length="55" mass="6155">NNHATKGDIYEKNYSGSIDGGAFDVGIVGGLRRRCGKGVRESGYSRIQFQRFYPR</sequence>